<keyword evidence="3" id="KW-0804">Transcription</keyword>
<keyword evidence="1" id="KW-0805">Transcription regulation</keyword>
<evidence type="ECO:0000313" key="6">
    <source>
        <dbReference type="EMBL" id="CAA9409297.1"/>
    </source>
</evidence>
<dbReference type="GO" id="GO:0003677">
    <property type="term" value="F:DNA binding"/>
    <property type="evidence" value="ECO:0007669"/>
    <property type="project" value="UniProtKB-KW"/>
</dbReference>
<gene>
    <name evidence="6" type="ORF">AVDCRST_MAG82-690</name>
</gene>
<evidence type="ECO:0000259" key="5">
    <source>
        <dbReference type="PROSITE" id="PS50043"/>
    </source>
</evidence>
<evidence type="ECO:0000256" key="1">
    <source>
        <dbReference type="ARBA" id="ARBA00023015"/>
    </source>
</evidence>
<evidence type="ECO:0000256" key="3">
    <source>
        <dbReference type="ARBA" id="ARBA00023163"/>
    </source>
</evidence>
<dbReference type="SUPFAM" id="SSF46894">
    <property type="entry name" value="C-terminal effector domain of the bipartite response regulators"/>
    <property type="match status" value="1"/>
</dbReference>
<evidence type="ECO:0000256" key="4">
    <source>
        <dbReference type="SAM" id="MobiDB-lite"/>
    </source>
</evidence>
<keyword evidence="2" id="KW-0238">DNA-binding</keyword>
<protein>
    <recommendedName>
        <fullName evidence="5">HTH luxR-type domain-containing protein</fullName>
    </recommendedName>
</protein>
<dbReference type="InterPro" id="IPR000792">
    <property type="entry name" value="Tscrpt_reg_LuxR_C"/>
</dbReference>
<evidence type="ECO:0000256" key="2">
    <source>
        <dbReference type="ARBA" id="ARBA00023125"/>
    </source>
</evidence>
<dbReference type="InterPro" id="IPR036388">
    <property type="entry name" value="WH-like_DNA-bd_sf"/>
</dbReference>
<dbReference type="Pfam" id="PF00196">
    <property type="entry name" value="GerE"/>
    <property type="match status" value="1"/>
</dbReference>
<dbReference type="PRINTS" id="PR00038">
    <property type="entry name" value="HTHLUXR"/>
</dbReference>
<reference evidence="6" key="1">
    <citation type="submission" date="2020-02" db="EMBL/GenBank/DDBJ databases">
        <authorList>
            <person name="Meier V. D."/>
        </authorList>
    </citation>
    <scope>NUCLEOTIDE SEQUENCE</scope>
    <source>
        <strain evidence="6">AVDCRST_MAG82</strain>
    </source>
</reference>
<dbReference type="PROSITE" id="PS00622">
    <property type="entry name" value="HTH_LUXR_1"/>
    <property type="match status" value="1"/>
</dbReference>
<feature type="region of interest" description="Disordered" evidence="4">
    <location>
        <begin position="46"/>
        <end position="80"/>
    </location>
</feature>
<dbReference type="InterPro" id="IPR016032">
    <property type="entry name" value="Sig_transdc_resp-reg_C-effctor"/>
</dbReference>
<dbReference type="SMART" id="SM00421">
    <property type="entry name" value="HTH_LUXR"/>
    <property type="match status" value="1"/>
</dbReference>
<proteinExistence type="predicted"/>
<name>A0A6J4PB56_9ACTN</name>
<sequence length="142" mass="15513">MGAAAHTSLTVERAGEVLDRLASRGHLEVTAREGVLAYSLRESDRRVLESPAITSHPPSPDEATARPGSPVDPLDEPLSEREREVLKLLTSGRTNREIAGELYVSPGTVKAHVANIYRKLEVHNRAEMLNRARGLGLLNYSP</sequence>
<accession>A0A6J4PB56</accession>
<dbReference type="PANTHER" id="PTHR44688:SF16">
    <property type="entry name" value="DNA-BINDING TRANSCRIPTIONAL ACTIVATOR DEVR_DOSR"/>
    <property type="match status" value="1"/>
</dbReference>
<organism evidence="6">
    <name type="scientific">uncultured Rubrobacteraceae bacterium</name>
    <dbReference type="NCBI Taxonomy" id="349277"/>
    <lineage>
        <taxon>Bacteria</taxon>
        <taxon>Bacillati</taxon>
        <taxon>Actinomycetota</taxon>
        <taxon>Rubrobacteria</taxon>
        <taxon>Rubrobacterales</taxon>
        <taxon>Rubrobacteraceae</taxon>
        <taxon>environmental samples</taxon>
    </lineage>
</organism>
<dbReference type="PANTHER" id="PTHR44688">
    <property type="entry name" value="DNA-BINDING TRANSCRIPTIONAL ACTIVATOR DEVR_DOSR"/>
    <property type="match status" value="1"/>
</dbReference>
<dbReference type="EMBL" id="CADCVA010000091">
    <property type="protein sequence ID" value="CAA9409297.1"/>
    <property type="molecule type" value="Genomic_DNA"/>
</dbReference>
<dbReference type="CDD" id="cd06170">
    <property type="entry name" value="LuxR_C_like"/>
    <property type="match status" value="1"/>
</dbReference>
<feature type="domain" description="HTH luxR-type" evidence="5">
    <location>
        <begin position="71"/>
        <end position="136"/>
    </location>
</feature>
<dbReference type="AlphaFoldDB" id="A0A6J4PB56"/>
<dbReference type="PROSITE" id="PS50043">
    <property type="entry name" value="HTH_LUXR_2"/>
    <property type="match status" value="1"/>
</dbReference>
<dbReference type="GO" id="GO:0006355">
    <property type="term" value="P:regulation of DNA-templated transcription"/>
    <property type="evidence" value="ECO:0007669"/>
    <property type="project" value="InterPro"/>
</dbReference>
<dbReference type="Gene3D" id="1.10.10.10">
    <property type="entry name" value="Winged helix-like DNA-binding domain superfamily/Winged helix DNA-binding domain"/>
    <property type="match status" value="1"/>
</dbReference>